<dbReference type="InterPro" id="IPR001297">
    <property type="entry name" value="PBS_linker_dom"/>
</dbReference>
<feature type="region of interest" description="Disordered" evidence="7">
    <location>
        <begin position="231"/>
        <end position="262"/>
    </location>
</feature>
<evidence type="ECO:0000256" key="6">
    <source>
        <dbReference type="PROSITE-ProRule" id="PRU00775"/>
    </source>
</evidence>
<keyword evidence="2" id="KW-0042">Antenna complex</keyword>
<evidence type="ECO:0000256" key="4">
    <source>
        <dbReference type="ARBA" id="ARBA00023078"/>
    </source>
</evidence>
<dbReference type="Gene3D" id="1.10.3130.20">
    <property type="entry name" value="Phycobilisome linker domain"/>
    <property type="match status" value="1"/>
</dbReference>
<evidence type="ECO:0000313" key="9">
    <source>
        <dbReference type="EMBL" id="HFM96685.1"/>
    </source>
</evidence>
<comment type="similarity">
    <text evidence="6">Belongs to the phycobilisome linker protein family.</text>
</comment>
<dbReference type="EMBL" id="DSRU01000039">
    <property type="protein sequence ID" value="HFM96685.1"/>
    <property type="molecule type" value="Genomic_DNA"/>
</dbReference>
<dbReference type="PANTHER" id="PTHR34011">
    <property type="entry name" value="PHYCOBILISOME 32.1 KDA LINKER POLYPEPTIDE, PHYCOCYANIN-ASSOCIATED, ROD 2-RELATED"/>
    <property type="match status" value="1"/>
</dbReference>
<gene>
    <name evidence="9" type="ORF">ENR64_02765</name>
</gene>
<evidence type="ECO:0000256" key="7">
    <source>
        <dbReference type="SAM" id="MobiDB-lite"/>
    </source>
</evidence>
<dbReference type="InterPro" id="IPR038255">
    <property type="entry name" value="PBS_linker_sf"/>
</dbReference>
<name>A0A7C3KCP4_9CYAN</name>
<comment type="subcellular location">
    <subcellularLocation>
        <location evidence="1">Endomembrane system</location>
    </subcellularLocation>
</comment>
<dbReference type="GO" id="GO:0012505">
    <property type="term" value="C:endomembrane system"/>
    <property type="evidence" value="ECO:0007669"/>
    <property type="project" value="UniProtKB-SubCell"/>
</dbReference>
<dbReference type="GO" id="GO:0030089">
    <property type="term" value="C:phycobilisome"/>
    <property type="evidence" value="ECO:0007669"/>
    <property type="project" value="UniProtKB-UniRule"/>
</dbReference>
<evidence type="ECO:0000259" key="8">
    <source>
        <dbReference type="PROSITE" id="PS51445"/>
    </source>
</evidence>
<organism evidence="9">
    <name type="scientific">Oscillatoriales cyanobacterium SpSt-418</name>
    <dbReference type="NCBI Taxonomy" id="2282169"/>
    <lineage>
        <taxon>Bacteria</taxon>
        <taxon>Bacillati</taxon>
        <taxon>Cyanobacteriota</taxon>
        <taxon>Cyanophyceae</taxon>
        <taxon>Oscillatoriophycideae</taxon>
        <taxon>Oscillatoriales</taxon>
    </lineage>
</organism>
<dbReference type="AlphaFoldDB" id="A0A7C3KCP4"/>
<sequence length="282" mass="32645">MSIPLLKVNPKTQNQRVPGYDVPDEDDPKMYRLRDCISDADVDALIWAAYRQIFSEHLILESYRQPFLESQLRNRAITVREFIRGLGKSDTFRELIWDTNSNYRLIDLAMKRFLGRASYGKDEQIALSIVVATKGLHGFIDSILDSEEYTVAYGEDIVPYQRRRLEGRPFNLVNPRYGDYWRTKLLERELATRSYYQVRTYQAGELDKRVIRQAIPAMFLNMARQTLVPQVDSQRDVARATSSSIKIPDMTRSSDLPKPTVKPTKVALPYRYLPSDPKVGSK</sequence>
<dbReference type="PIRSF" id="PIRSF005898">
    <property type="entry name" value="Phycobilisome_CpeC/CpcI"/>
    <property type="match status" value="1"/>
</dbReference>
<dbReference type="GO" id="GO:0015979">
    <property type="term" value="P:photosynthesis"/>
    <property type="evidence" value="ECO:0007669"/>
    <property type="project" value="InterPro"/>
</dbReference>
<feature type="domain" description="PBS-linker" evidence="8">
    <location>
        <begin position="11"/>
        <end position="189"/>
    </location>
</feature>
<dbReference type="InterPro" id="IPR016470">
    <property type="entry name" value="Phycobilisome"/>
</dbReference>
<reference evidence="9" key="1">
    <citation type="journal article" date="2020" name="mSystems">
        <title>Genome- and Community-Level Interaction Insights into Carbon Utilization and Element Cycling Functions of Hydrothermarchaeota in Hydrothermal Sediment.</title>
        <authorList>
            <person name="Zhou Z."/>
            <person name="Liu Y."/>
            <person name="Xu W."/>
            <person name="Pan J."/>
            <person name="Luo Z.H."/>
            <person name="Li M."/>
        </authorList>
    </citation>
    <scope>NUCLEOTIDE SEQUENCE [LARGE SCALE GENOMIC DNA]</scope>
    <source>
        <strain evidence="9">SpSt-418</strain>
    </source>
</reference>
<keyword evidence="5" id="KW-0472">Membrane</keyword>
<dbReference type="PROSITE" id="PS51445">
    <property type="entry name" value="PBS_LINKER"/>
    <property type="match status" value="1"/>
</dbReference>
<comment type="caution">
    <text evidence="9">The sequence shown here is derived from an EMBL/GenBank/DDBJ whole genome shotgun (WGS) entry which is preliminary data.</text>
</comment>
<evidence type="ECO:0000256" key="5">
    <source>
        <dbReference type="ARBA" id="ARBA00023136"/>
    </source>
</evidence>
<accession>A0A7C3KCP4</accession>
<evidence type="ECO:0000256" key="3">
    <source>
        <dbReference type="ARBA" id="ARBA00022738"/>
    </source>
</evidence>
<proteinExistence type="inferred from homology"/>
<dbReference type="Pfam" id="PF00427">
    <property type="entry name" value="PBS_linker_poly"/>
    <property type="match status" value="1"/>
</dbReference>
<protein>
    <submittedName>
        <fullName evidence="9">Phycobilisome rod-core linker polypeptide CpcG1</fullName>
    </submittedName>
</protein>
<keyword evidence="3 6" id="KW-0605">Phycobilisome</keyword>
<evidence type="ECO:0000256" key="2">
    <source>
        <dbReference type="ARBA" id="ARBA00022549"/>
    </source>
</evidence>
<keyword evidence="4" id="KW-0793">Thylakoid</keyword>
<evidence type="ECO:0000256" key="1">
    <source>
        <dbReference type="ARBA" id="ARBA00004308"/>
    </source>
</evidence>